<name>A0A915N2L4_MELJA</name>
<sequence>MDSSESSGYSSEHGIFDLTVGSLTVGQFWQAVQNWGAGGHQLASVSMRGTEGDIDVWNNQNPIPVNEFMEEFLRDGTIAFNQQLQLGNPQNFPYVIDGVVILQVRIVEPAHVVGVVDLLDCQYTLRDGFAFD</sequence>
<reference evidence="2" key="1">
    <citation type="submission" date="2022-11" db="UniProtKB">
        <authorList>
            <consortium name="WormBaseParasite"/>
        </authorList>
    </citation>
    <scope>IDENTIFICATION</scope>
</reference>
<dbReference type="WBParaSite" id="scaffold7462_cov213.g12065">
    <property type="protein sequence ID" value="scaffold7462_cov213.g12065"/>
    <property type="gene ID" value="scaffold7462_cov213.g12065"/>
</dbReference>
<keyword evidence="1" id="KW-1185">Reference proteome</keyword>
<proteinExistence type="predicted"/>
<dbReference type="AlphaFoldDB" id="A0A915N2L4"/>
<accession>A0A915N2L4</accession>
<evidence type="ECO:0000313" key="1">
    <source>
        <dbReference type="Proteomes" id="UP000887561"/>
    </source>
</evidence>
<dbReference type="Proteomes" id="UP000887561">
    <property type="component" value="Unplaced"/>
</dbReference>
<evidence type="ECO:0000313" key="2">
    <source>
        <dbReference type="WBParaSite" id="scaffold7462_cov213.g12065"/>
    </source>
</evidence>
<protein>
    <submittedName>
        <fullName evidence="2">Uncharacterized protein</fullName>
    </submittedName>
</protein>
<organism evidence="1 2">
    <name type="scientific">Meloidogyne javanica</name>
    <name type="common">Root-knot nematode worm</name>
    <dbReference type="NCBI Taxonomy" id="6303"/>
    <lineage>
        <taxon>Eukaryota</taxon>
        <taxon>Metazoa</taxon>
        <taxon>Ecdysozoa</taxon>
        <taxon>Nematoda</taxon>
        <taxon>Chromadorea</taxon>
        <taxon>Rhabditida</taxon>
        <taxon>Tylenchina</taxon>
        <taxon>Tylenchomorpha</taxon>
        <taxon>Tylenchoidea</taxon>
        <taxon>Meloidogynidae</taxon>
        <taxon>Meloidogyninae</taxon>
        <taxon>Meloidogyne</taxon>
        <taxon>Meloidogyne incognita group</taxon>
    </lineage>
</organism>